<dbReference type="Proteomes" id="UP001497516">
    <property type="component" value="Chromosome 7"/>
</dbReference>
<dbReference type="PANTHER" id="PTHR31286">
    <property type="entry name" value="GLYCINE-RICH CELL WALL STRUCTURAL PROTEIN 1.8-LIKE"/>
    <property type="match status" value="1"/>
</dbReference>
<dbReference type="GO" id="GO:0008270">
    <property type="term" value="F:zinc ion binding"/>
    <property type="evidence" value="ECO:0007669"/>
    <property type="project" value="UniProtKB-KW"/>
</dbReference>
<proteinExistence type="predicted"/>
<reference evidence="3 4" key="1">
    <citation type="submission" date="2024-04" db="EMBL/GenBank/DDBJ databases">
        <authorList>
            <person name="Fracassetti M."/>
        </authorList>
    </citation>
    <scope>NUCLEOTIDE SEQUENCE [LARGE SCALE GENOMIC DNA]</scope>
</reference>
<dbReference type="InterPro" id="IPR040256">
    <property type="entry name" value="At4g02000-like"/>
</dbReference>
<accession>A0AAV2FVZ4</accession>
<dbReference type="AlphaFoldDB" id="A0AAV2FVZ4"/>
<keyword evidence="1" id="KW-0863">Zinc-finger</keyword>
<keyword evidence="1" id="KW-0479">Metal-binding</keyword>
<gene>
    <name evidence="3" type="ORF">LTRI10_LOCUS41769</name>
</gene>
<dbReference type="GO" id="GO:0003676">
    <property type="term" value="F:nucleic acid binding"/>
    <property type="evidence" value="ECO:0007669"/>
    <property type="project" value="InterPro"/>
</dbReference>
<dbReference type="InterPro" id="IPR025558">
    <property type="entry name" value="DUF4283"/>
</dbReference>
<evidence type="ECO:0000313" key="4">
    <source>
        <dbReference type="Proteomes" id="UP001497516"/>
    </source>
</evidence>
<dbReference type="InterPro" id="IPR025836">
    <property type="entry name" value="Zn_knuckle_CX2CX4HX4C"/>
</dbReference>
<sequence length="348" mass="39339">MGRLFTTDQFTMVELRDALRLAWQIKGLLKVSKAKFDLFEITMPNEEAKKWALNRNPWVIKDKLFALRSWTPSITKDIFDEMTVAPFRVQLWGVNEVCFTKSFGLKFVASAIGQVLESGVYACKESGELFIKVQTIINFAKPLRSQLMEVSEEVDSFWVSLKYELLPSFCYHCGRVGHPRQDCTFDPPLGKERFGPHMTTKKFGRQIFEEDDEAPTFRGTRNSVWVNRQSRGMMDETVVADAGTGTRGRAQQQVPNSKGKKEVFLTTGQGFLDKSMTRPNAKFGMVRSPKRGPSPRGFALHKSPKLKLGGGRRKLLDSNLVGEPLVPHEQEMAEPLPALYPSRSAVVL</sequence>
<dbReference type="EMBL" id="OZ034820">
    <property type="protein sequence ID" value="CAL1401725.1"/>
    <property type="molecule type" value="Genomic_DNA"/>
</dbReference>
<keyword evidence="1" id="KW-0862">Zinc</keyword>
<dbReference type="Pfam" id="PF14111">
    <property type="entry name" value="DUF4283"/>
    <property type="match status" value="1"/>
</dbReference>
<dbReference type="PANTHER" id="PTHR31286:SF167">
    <property type="entry name" value="OS09G0268800 PROTEIN"/>
    <property type="match status" value="1"/>
</dbReference>
<protein>
    <recommendedName>
        <fullName evidence="2">CCHC-type domain-containing protein</fullName>
    </recommendedName>
</protein>
<evidence type="ECO:0000259" key="2">
    <source>
        <dbReference type="PROSITE" id="PS50158"/>
    </source>
</evidence>
<evidence type="ECO:0000313" key="3">
    <source>
        <dbReference type="EMBL" id="CAL1401725.1"/>
    </source>
</evidence>
<dbReference type="PROSITE" id="PS50158">
    <property type="entry name" value="ZF_CCHC"/>
    <property type="match status" value="1"/>
</dbReference>
<organism evidence="3 4">
    <name type="scientific">Linum trigynum</name>
    <dbReference type="NCBI Taxonomy" id="586398"/>
    <lineage>
        <taxon>Eukaryota</taxon>
        <taxon>Viridiplantae</taxon>
        <taxon>Streptophyta</taxon>
        <taxon>Embryophyta</taxon>
        <taxon>Tracheophyta</taxon>
        <taxon>Spermatophyta</taxon>
        <taxon>Magnoliopsida</taxon>
        <taxon>eudicotyledons</taxon>
        <taxon>Gunneridae</taxon>
        <taxon>Pentapetalae</taxon>
        <taxon>rosids</taxon>
        <taxon>fabids</taxon>
        <taxon>Malpighiales</taxon>
        <taxon>Linaceae</taxon>
        <taxon>Linum</taxon>
    </lineage>
</organism>
<name>A0AAV2FVZ4_9ROSI</name>
<dbReference type="Pfam" id="PF14392">
    <property type="entry name" value="zf-CCHC_4"/>
    <property type="match status" value="1"/>
</dbReference>
<feature type="domain" description="CCHC-type" evidence="2">
    <location>
        <begin position="170"/>
        <end position="183"/>
    </location>
</feature>
<evidence type="ECO:0000256" key="1">
    <source>
        <dbReference type="PROSITE-ProRule" id="PRU00047"/>
    </source>
</evidence>
<dbReference type="InterPro" id="IPR001878">
    <property type="entry name" value="Znf_CCHC"/>
</dbReference>
<keyword evidence="4" id="KW-1185">Reference proteome</keyword>